<organism evidence="1 2">
    <name type="scientific">Kribbella hippodromi</name>
    <dbReference type="NCBI Taxonomy" id="434347"/>
    <lineage>
        <taxon>Bacteria</taxon>
        <taxon>Bacillati</taxon>
        <taxon>Actinomycetota</taxon>
        <taxon>Actinomycetes</taxon>
        <taxon>Propionibacteriales</taxon>
        <taxon>Kribbellaceae</taxon>
        <taxon>Kribbella</taxon>
    </lineage>
</organism>
<keyword evidence="2" id="KW-1185">Reference proteome</keyword>
<dbReference type="RefSeq" id="WP_344240330.1">
    <property type="nucleotide sequence ID" value="NZ_BAAAPH010000031.1"/>
</dbReference>
<name>A0ABN2EAY9_9ACTN</name>
<reference evidence="1 2" key="1">
    <citation type="journal article" date="2019" name="Int. J. Syst. Evol. Microbiol.">
        <title>The Global Catalogue of Microorganisms (GCM) 10K type strain sequencing project: providing services to taxonomists for standard genome sequencing and annotation.</title>
        <authorList>
            <consortium name="The Broad Institute Genomics Platform"/>
            <consortium name="The Broad Institute Genome Sequencing Center for Infectious Disease"/>
            <person name="Wu L."/>
            <person name="Ma J."/>
        </authorList>
    </citation>
    <scope>NUCLEOTIDE SEQUENCE [LARGE SCALE GENOMIC DNA]</scope>
    <source>
        <strain evidence="1 2">JCM 15572</strain>
    </source>
</reference>
<sequence length="618" mass="66737">MPEPKEEGFAGIDPDALDAMNSDLAKTQAMLDALLPKLRSAYTTVNLDTGAIDRLRTVSSWIATELPMLRRRHVMAQQLMGQALQLGQNPVMVPTEWAGNFTSTAAAIGRAKELAAQYQEPGRLPAAVWDELAANQHDPDFAAAFAKALGPHATRLVVAGLGKDKLKADRLPALANLFATASSRRVFDDTWFTGFPGVPGILPLLQFGKWDNDLLVHVGNLALAPDRRGIDNERTAQVLAAVARSPIAATRLYEENFATIQAMSRGLSPGWVNGARSQLGDPLGTFIRAATIDARAMYDNTRPAGTTTWANPAEALTRRLLLDLRDNPHRARFAGVQSAYAAIATEYFDDLEAVASGPPVPEYYDQPDPARPGIEAPATAWAALIQQAMRDPKSAGYLSTLFRARYEAKSAAVTAGETKFKDANNFSNWQNGRFRSWFLDQLNTTQSAANKEAADYNANVKQWVDYFVDPASAALFAEGGPAGAAAAKTITGFVKASGKGSVSAMIVGWLDRTPQQIAADSVWAGDNKVWQTKARNSLAAGITPVRDAHGTTWTGDPTGYEKKYGAKFTTGNPEDPLRPVAEMSQAARRAYAAWMEDPAVQQAAWDDFNADVLGSRGR</sequence>
<comment type="caution">
    <text evidence="1">The sequence shown here is derived from an EMBL/GenBank/DDBJ whole genome shotgun (WGS) entry which is preliminary data.</text>
</comment>
<evidence type="ECO:0000313" key="2">
    <source>
        <dbReference type="Proteomes" id="UP001501705"/>
    </source>
</evidence>
<protein>
    <submittedName>
        <fullName evidence="1">Uncharacterized protein</fullName>
    </submittedName>
</protein>
<proteinExistence type="predicted"/>
<dbReference type="Proteomes" id="UP001501705">
    <property type="component" value="Unassembled WGS sequence"/>
</dbReference>
<dbReference type="EMBL" id="BAAAPH010000031">
    <property type="protein sequence ID" value="GAA1601974.1"/>
    <property type="molecule type" value="Genomic_DNA"/>
</dbReference>
<gene>
    <name evidence="1" type="ORF">GCM10009804_68090</name>
</gene>
<accession>A0ABN2EAY9</accession>
<evidence type="ECO:0000313" key="1">
    <source>
        <dbReference type="EMBL" id="GAA1601974.1"/>
    </source>
</evidence>